<reference evidence="6 7" key="1">
    <citation type="submission" date="2018-12" db="EMBL/GenBank/DDBJ databases">
        <title>Croceicoccus ponticola sp. nov., a lipolytic bacterium isolated from seawater.</title>
        <authorList>
            <person name="Yoon J.-H."/>
        </authorList>
    </citation>
    <scope>NUCLEOTIDE SEQUENCE [LARGE SCALE GENOMIC DNA]</scope>
    <source>
        <strain evidence="6 7">GM-16</strain>
    </source>
</reference>
<dbReference type="PANTHER" id="PTHR33337:SF40">
    <property type="entry name" value="CENP-V_GFA DOMAIN-CONTAINING PROTEIN-RELATED"/>
    <property type="match status" value="1"/>
</dbReference>
<proteinExistence type="inferred from homology"/>
<evidence type="ECO:0000256" key="2">
    <source>
        <dbReference type="ARBA" id="ARBA00022723"/>
    </source>
</evidence>
<dbReference type="GO" id="GO:0046872">
    <property type="term" value="F:metal ion binding"/>
    <property type="evidence" value="ECO:0007669"/>
    <property type="project" value="UniProtKB-KW"/>
</dbReference>
<feature type="domain" description="CENP-V/GFA" evidence="5">
    <location>
        <begin position="8"/>
        <end position="116"/>
    </location>
</feature>
<evidence type="ECO:0000259" key="5">
    <source>
        <dbReference type="PROSITE" id="PS51891"/>
    </source>
</evidence>
<dbReference type="EMBL" id="RXOL01000004">
    <property type="protein sequence ID" value="RVQ66376.1"/>
    <property type="molecule type" value="Genomic_DNA"/>
</dbReference>
<dbReference type="PANTHER" id="PTHR33337">
    <property type="entry name" value="GFA DOMAIN-CONTAINING PROTEIN"/>
    <property type="match status" value="1"/>
</dbReference>
<evidence type="ECO:0000313" key="6">
    <source>
        <dbReference type="EMBL" id="RVQ66376.1"/>
    </source>
</evidence>
<dbReference type="InterPro" id="IPR006913">
    <property type="entry name" value="CENP-V/GFA"/>
</dbReference>
<gene>
    <name evidence="6" type="ORF">EKN06_10090</name>
</gene>
<keyword evidence="2" id="KW-0479">Metal-binding</keyword>
<dbReference type="OrthoDB" id="7186766at2"/>
<keyword evidence="7" id="KW-1185">Reference proteome</keyword>
<dbReference type="RefSeq" id="WP_127612799.1">
    <property type="nucleotide sequence ID" value="NZ_RXOL01000004.1"/>
</dbReference>
<dbReference type="InterPro" id="IPR011057">
    <property type="entry name" value="Mss4-like_sf"/>
</dbReference>
<dbReference type="Gene3D" id="3.90.1590.10">
    <property type="entry name" value="glutathione-dependent formaldehyde- activating enzyme (gfa)"/>
    <property type="match status" value="1"/>
</dbReference>
<dbReference type="PROSITE" id="PS51891">
    <property type="entry name" value="CENP_V_GFA"/>
    <property type="match status" value="1"/>
</dbReference>
<evidence type="ECO:0000313" key="7">
    <source>
        <dbReference type="Proteomes" id="UP000283003"/>
    </source>
</evidence>
<organism evidence="6 7">
    <name type="scientific">Croceicoccus ponticola</name>
    <dbReference type="NCBI Taxonomy" id="2217664"/>
    <lineage>
        <taxon>Bacteria</taxon>
        <taxon>Pseudomonadati</taxon>
        <taxon>Pseudomonadota</taxon>
        <taxon>Alphaproteobacteria</taxon>
        <taxon>Sphingomonadales</taxon>
        <taxon>Erythrobacteraceae</taxon>
        <taxon>Croceicoccus</taxon>
    </lineage>
</organism>
<dbReference type="SUPFAM" id="SSF51316">
    <property type="entry name" value="Mss4-like"/>
    <property type="match status" value="1"/>
</dbReference>
<sequence length="139" mass="15406">MNNSNVRREGGCLCGSVRYSVPFEPLATVVCHCRNCQKQAGSALSVVAVFPRDELALDGVLTVYEDKGTSGQRVFRRFCGTCGSPVLTDTERAREQGVIFVKAGTFDDISTLRPTTHYWVKRAHPWLTLPDNADLLEQE</sequence>
<dbReference type="Proteomes" id="UP000283003">
    <property type="component" value="Unassembled WGS sequence"/>
</dbReference>
<name>A0A437GY36_9SPHN</name>
<dbReference type="AlphaFoldDB" id="A0A437GY36"/>
<evidence type="ECO:0000256" key="3">
    <source>
        <dbReference type="ARBA" id="ARBA00022833"/>
    </source>
</evidence>
<keyword evidence="4" id="KW-0456">Lyase</keyword>
<accession>A0A437GY36</accession>
<keyword evidence="3" id="KW-0862">Zinc</keyword>
<comment type="caution">
    <text evidence="6">The sequence shown here is derived from an EMBL/GenBank/DDBJ whole genome shotgun (WGS) entry which is preliminary data.</text>
</comment>
<protein>
    <submittedName>
        <fullName evidence="6">GFA family protein</fullName>
    </submittedName>
</protein>
<comment type="similarity">
    <text evidence="1">Belongs to the Gfa family.</text>
</comment>
<dbReference type="GO" id="GO:0016846">
    <property type="term" value="F:carbon-sulfur lyase activity"/>
    <property type="evidence" value="ECO:0007669"/>
    <property type="project" value="InterPro"/>
</dbReference>
<dbReference type="Pfam" id="PF04828">
    <property type="entry name" value="GFA"/>
    <property type="match status" value="1"/>
</dbReference>
<evidence type="ECO:0000256" key="1">
    <source>
        <dbReference type="ARBA" id="ARBA00005495"/>
    </source>
</evidence>
<evidence type="ECO:0000256" key="4">
    <source>
        <dbReference type="ARBA" id="ARBA00023239"/>
    </source>
</evidence>